<proteinExistence type="inferred from homology"/>
<protein>
    <recommendedName>
        <fullName evidence="6">Mutator family transposase</fullName>
    </recommendedName>
</protein>
<gene>
    <name evidence="7" type="ORF">GCM10007175_28520</name>
</gene>
<evidence type="ECO:0000256" key="2">
    <source>
        <dbReference type="ARBA" id="ARBA00010961"/>
    </source>
</evidence>
<evidence type="ECO:0000256" key="1">
    <source>
        <dbReference type="ARBA" id="ARBA00002190"/>
    </source>
</evidence>
<accession>A0ABQ2CIY4</accession>
<evidence type="ECO:0000256" key="5">
    <source>
        <dbReference type="ARBA" id="ARBA00023172"/>
    </source>
</evidence>
<reference evidence="8" key="1">
    <citation type="journal article" date="2019" name="Int. J. Syst. Evol. Microbiol.">
        <title>The Global Catalogue of Microorganisms (GCM) 10K type strain sequencing project: providing services to taxonomists for standard genome sequencing and annotation.</title>
        <authorList>
            <consortium name="The Broad Institute Genomics Platform"/>
            <consortium name="The Broad Institute Genome Sequencing Center for Infectious Disease"/>
            <person name="Wu L."/>
            <person name="Ma J."/>
        </authorList>
    </citation>
    <scope>NUCLEOTIDE SEQUENCE [LARGE SCALE GENOMIC DNA]</scope>
    <source>
        <strain evidence="8">CGMCC 1.3601</strain>
    </source>
</reference>
<dbReference type="NCBIfam" id="NF033543">
    <property type="entry name" value="transpos_IS256"/>
    <property type="match status" value="1"/>
</dbReference>
<dbReference type="EMBL" id="BMKV01000005">
    <property type="protein sequence ID" value="GGI89480.1"/>
    <property type="molecule type" value="Genomic_DNA"/>
</dbReference>
<name>A0ABQ2CIY4_9MICC</name>
<evidence type="ECO:0000313" key="7">
    <source>
        <dbReference type="EMBL" id="GGI89480.1"/>
    </source>
</evidence>
<organism evidence="7 8">
    <name type="scientific">Pseudarthrobacter scleromae</name>
    <dbReference type="NCBI Taxonomy" id="158897"/>
    <lineage>
        <taxon>Bacteria</taxon>
        <taxon>Bacillati</taxon>
        <taxon>Actinomycetota</taxon>
        <taxon>Actinomycetes</taxon>
        <taxon>Micrococcales</taxon>
        <taxon>Micrococcaceae</taxon>
        <taxon>Pseudarthrobacter</taxon>
    </lineage>
</organism>
<dbReference type="Pfam" id="PF00872">
    <property type="entry name" value="Transposase_mut"/>
    <property type="match status" value="1"/>
</dbReference>
<evidence type="ECO:0000256" key="3">
    <source>
        <dbReference type="ARBA" id="ARBA00022578"/>
    </source>
</evidence>
<keyword evidence="5 6" id="KW-0233">DNA recombination</keyword>
<evidence type="ECO:0000313" key="8">
    <source>
        <dbReference type="Proteomes" id="UP000658754"/>
    </source>
</evidence>
<dbReference type="PANTHER" id="PTHR33217:SF8">
    <property type="entry name" value="MUTATOR FAMILY TRANSPOSASE"/>
    <property type="match status" value="1"/>
</dbReference>
<keyword evidence="6" id="KW-0814">Transposable element</keyword>
<dbReference type="PANTHER" id="PTHR33217">
    <property type="entry name" value="TRANSPOSASE FOR INSERTION SEQUENCE ELEMENT IS1081"/>
    <property type="match status" value="1"/>
</dbReference>
<keyword evidence="8" id="KW-1185">Reference proteome</keyword>
<evidence type="ECO:0000256" key="6">
    <source>
        <dbReference type="RuleBase" id="RU365089"/>
    </source>
</evidence>
<sequence>MGSGLIRKETAVSESTTDMTGVMIDPVTGEIIDQKELAERLLAQAKEQGVSLVGPGGLLNQLTRNVLETALEAELTEHLGHEHGQTPIAANMRNGTRSKTVLTEIGPVEIEVPRDRDGSFEPVIVPKRKRRLDGIDQIVLSLSARGLTTGEIAAHFEEVYGAKVSKDTISRITEKVASELAEWSARPLDPIYPVLFVDAVVVKVRDGQVRNTPFYVVMGVTTSGEREILGIWAGDGGEGARFWLQVFSELKNRGVEDVLIAVCDGLKGLPEAITTTWERTVVQQCIVHLIRNSFRYAGRQHRDGIVKALKPVYTAPSEQAAKDRFAEFTAEWGQRYPAIVRLWESSWAEFVPFLEYDVEIRRVICTTNAIESINARYRRAVRARGHFPNETAALKCLYLVTRSLDPTGGGRARWVMRWKPALNAFAITFAGRFERTTQQ</sequence>
<keyword evidence="4 6" id="KW-0238">DNA-binding</keyword>
<comment type="caution">
    <text evidence="7">The sequence shown here is derived from an EMBL/GenBank/DDBJ whole genome shotgun (WGS) entry which is preliminary data.</text>
</comment>
<comment type="function">
    <text evidence="1 6">Required for the transposition of the insertion element.</text>
</comment>
<comment type="similarity">
    <text evidence="2 6">Belongs to the transposase mutator family.</text>
</comment>
<evidence type="ECO:0000256" key="4">
    <source>
        <dbReference type="ARBA" id="ARBA00023125"/>
    </source>
</evidence>
<keyword evidence="3 6" id="KW-0815">Transposition</keyword>
<dbReference type="InterPro" id="IPR001207">
    <property type="entry name" value="Transposase_mutator"/>
</dbReference>
<dbReference type="Proteomes" id="UP000658754">
    <property type="component" value="Unassembled WGS sequence"/>
</dbReference>